<feature type="repeat" description="WD" evidence="7">
    <location>
        <begin position="676"/>
        <end position="710"/>
    </location>
</feature>
<accession>A0A8J9Z664</accession>
<dbReference type="GO" id="GO:0006383">
    <property type="term" value="P:transcription by RNA polymerase III"/>
    <property type="evidence" value="ECO:0007669"/>
    <property type="project" value="TreeGrafter"/>
</dbReference>
<dbReference type="PANTHER" id="PTHR15052:SF2">
    <property type="entry name" value="GENERAL TRANSCRIPTION FACTOR 3C POLYPEPTIDE 2"/>
    <property type="match status" value="1"/>
</dbReference>
<feature type="region of interest" description="Disordered" evidence="8">
    <location>
        <begin position="194"/>
        <end position="226"/>
    </location>
</feature>
<dbReference type="PANTHER" id="PTHR15052">
    <property type="entry name" value="RNA POLYMERASE III TRANSCRIPTION INITIATION FACTOR COMPLEX SUBUNIT"/>
    <property type="match status" value="1"/>
</dbReference>
<feature type="compositionally biased region" description="Basic and acidic residues" evidence="8">
    <location>
        <begin position="211"/>
        <end position="220"/>
    </location>
</feature>
<dbReference type="PROSITE" id="PS00678">
    <property type="entry name" value="WD_REPEATS_1"/>
    <property type="match status" value="2"/>
</dbReference>
<feature type="region of interest" description="Disordered" evidence="8">
    <location>
        <begin position="1"/>
        <end position="43"/>
    </location>
</feature>
<dbReference type="InterPro" id="IPR036236">
    <property type="entry name" value="Znf_C2H2_sf"/>
</dbReference>
<dbReference type="FunFam" id="3.30.160.60:FF:000270">
    <property type="entry name" value="Zinc finger protein 512"/>
    <property type="match status" value="1"/>
</dbReference>
<organism evidence="10 11">
    <name type="scientific">Branchiostoma lanceolatum</name>
    <name type="common">Common lancelet</name>
    <name type="synonym">Amphioxus lanceolatum</name>
    <dbReference type="NCBI Taxonomy" id="7740"/>
    <lineage>
        <taxon>Eukaryota</taxon>
        <taxon>Metazoa</taxon>
        <taxon>Chordata</taxon>
        <taxon>Cephalochordata</taxon>
        <taxon>Leptocardii</taxon>
        <taxon>Amphioxiformes</taxon>
        <taxon>Branchiostomatidae</taxon>
        <taxon>Branchiostoma</taxon>
    </lineage>
</organism>
<dbReference type="Pfam" id="PF00400">
    <property type="entry name" value="WD40"/>
    <property type="match status" value="2"/>
</dbReference>
<keyword evidence="4" id="KW-0804">Transcription</keyword>
<feature type="compositionally biased region" description="Polar residues" evidence="8">
    <location>
        <begin position="1007"/>
        <end position="1024"/>
    </location>
</feature>
<dbReference type="InterPro" id="IPR019775">
    <property type="entry name" value="WD40_repeat_CS"/>
</dbReference>
<feature type="repeat" description="WD" evidence="7">
    <location>
        <begin position="735"/>
        <end position="770"/>
    </location>
</feature>
<dbReference type="Gene3D" id="2.130.10.10">
    <property type="entry name" value="YVTN repeat-like/Quinoprotein amine dehydrogenase"/>
    <property type="match status" value="1"/>
</dbReference>
<dbReference type="GO" id="GO:0008270">
    <property type="term" value="F:zinc ion binding"/>
    <property type="evidence" value="ECO:0007669"/>
    <property type="project" value="UniProtKB-KW"/>
</dbReference>
<feature type="compositionally biased region" description="Acidic residues" evidence="8">
    <location>
        <begin position="22"/>
        <end position="36"/>
    </location>
</feature>
<reference evidence="10" key="1">
    <citation type="submission" date="2022-01" db="EMBL/GenBank/DDBJ databases">
        <authorList>
            <person name="Braso-Vives M."/>
        </authorList>
    </citation>
    <scope>NUCLEOTIDE SEQUENCE</scope>
</reference>
<dbReference type="InterPro" id="IPR001680">
    <property type="entry name" value="WD40_rpt"/>
</dbReference>
<dbReference type="GO" id="GO:0005634">
    <property type="term" value="C:nucleus"/>
    <property type="evidence" value="ECO:0007669"/>
    <property type="project" value="UniProtKB-SubCell"/>
</dbReference>
<dbReference type="PROSITE" id="PS50294">
    <property type="entry name" value="WD_REPEATS_REGION"/>
    <property type="match status" value="1"/>
</dbReference>
<feature type="compositionally biased region" description="Polar residues" evidence="8">
    <location>
        <begin position="895"/>
        <end position="913"/>
    </location>
</feature>
<evidence type="ECO:0000259" key="9">
    <source>
        <dbReference type="PROSITE" id="PS50157"/>
    </source>
</evidence>
<keyword evidence="11" id="KW-1185">Reference proteome</keyword>
<dbReference type="Gene3D" id="3.30.160.60">
    <property type="entry name" value="Classic Zinc Finger"/>
    <property type="match status" value="3"/>
</dbReference>
<feature type="compositionally biased region" description="Basic and acidic residues" evidence="8">
    <location>
        <begin position="986"/>
        <end position="998"/>
    </location>
</feature>
<feature type="domain" description="C2H2-type" evidence="9">
    <location>
        <begin position="171"/>
        <end position="199"/>
    </location>
</feature>
<dbReference type="SMART" id="SM00320">
    <property type="entry name" value="WD40"/>
    <property type="match status" value="5"/>
</dbReference>
<feature type="compositionally biased region" description="Polar residues" evidence="8">
    <location>
        <begin position="1088"/>
        <end position="1131"/>
    </location>
</feature>
<keyword evidence="6" id="KW-0862">Zinc</keyword>
<dbReference type="PROSITE" id="PS50157">
    <property type="entry name" value="ZINC_FINGER_C2H2_2"/>
    <property type="match status" value="3"/>
</dbReference>
<feature type="region of interest" description="Disordered" evidence="8">
    <location>
        <begin position="354"/>
        <end position="397"/>
    </location>
</feature>
<evidence type="ECO:0000256" key="1">
    <source>
        <dbReference type="ARBA" id="ARBA00004123"/>
    </source>
</evidence>
<protein>
    <submittedName>
        <fullName evidence="10">GTF3C2 protein</fullName>
    </submittedName>
</protein>
<keyword evidence="6" id="KW-0863">Zinc-finger</keyword>
<feature type="region of interest" description="Disordered" evidence="8">
    <location>
        <begin position="1062"/>
        <end position="1146"/>
    </location>
</feature>
<feature type="domain" description="C2H2-type" evidence="9">
    <location>
        <begin position="322"/>
        <end position="345"/>
    </location>
</feature>
<dbReference type="PROSITE" id="PS00028">
    <property type="entry name" value="ZINC_FINGER_C2H2_1"/>
    <property type="match status" value="3"/>
</dbReference>
<dbReference type="Proteomes" id="UP000838412">
    <property type="component" value="Chromosome 16"/>
</dbReference>
<evidence type="ECO:0000256" key="7">
    <source>
        <dbReference type="PROSITE-ProRule" id="PRU00221"/>
    </source>
</evidence>
<evidence type="ECO:0000256" key="4">
    <source>
        <dbReference type="ARBA" id="ARBA00023163"/>
    </source>
</evidence>
<evidence type="ECO:0000313" key="11">
    <source>
        <dbReference type="Proteomes" id="UP000838412"/>
    </source>
</evidence>
<dbReference type="SMART" id="SM00355">
    <property type="entry name" value="ZnF_C2H2"/>
    <property type="match status" value="5"/>
</dbReference>
<dbReference type="EMBL" id="OV696701">
    <property type="protein sequence ID" value="CAH1248447.1"/>
    <property type="molecule type" value="Genomic_DNA"/>
</dbReference>
<dbReference type="Pfam" id="PF13912">
    <property type="entry name" value="zf-C2H2_6"/>
    <property type="match status" value="1"/>
</dbReference>
<feature type="compositionally biased region" description="Acidic residues" evidence="8">
    <location>
        <begin position="370"/>
        <end position="386"/>
    </location>
</feature>
<keyword evidence="2 7" id="KW-0853">WD repeat</keyword>
<dbReference type="InterPro" id="IPR036322">
    <property type="entry name" value="WD40_repeat_dom_sf"/>
</dbReference>
<gene>
    <name evidence="10" type="primary">GTF3C2</name>
    <name evidence="10" type="ORF">BLAG_LOCUS9782</name>
</gene>
<sequence length="1254" mass="139792">MKGVTPRTIRQCRRKVQKASTVDEDSGKEEEEEEDSQNGQDEKNIIMNTWRQEVEEKGHCVCSKCSCHRKIVKSMWKHYSNCQGKTVHSCTQCESKFSTKGGLRYHLMTAHATSPAQDEPVDERARLRFILKRLGKLQCKNEGCSSSYTTLHGYEYHIQRCGKSANEREVFQCDQCEKTYQSIVGLRMHKKTIHAPSPEPQAAVEETDSPDAGKDGETPGRSKRRAATKALQHLQDFLIDGIEKETKQPSWEQRERSLKHLYSTPELDITREKTQKWTKDVKDVGSVECPYGDCSKTYSSLIGLKGHLPQCDKRPEGIGGTFKCLQCTREFRTQSGVEYHIRKTHKDVVEALNNSGSEDEYTVPNHEDDSSSEDSLSDEAEEDEDDSRSHSTGRRKLKLKRHVHYRPLCQAQDWTHEWKELNLSKEVFPDLRPHKDQFSQLTGDVIQQYTPTTTHSLPITIRRGKNRKEPQAETIGLFESLPVQKDERSFTFFVGGPVWGAEWCPTGQPHTAQYAAISCHRRMDTRHEIDKVSTEPGMIQLWCLGDLKNCSAMDVPYLSLGLAHKFGAVWDMKWCPSGAWDPPQWNPPAVQTPPAMQNPPAGLPRLGLLAVASSDGRVRVISIPHPEALQPIREEQSVSHHALHHLYLVDPALQLVINTSGLHGNHPASEHGQCFTVAWQPDEGHRRLAAGFYDGTVGLWDLQSQSPLLRVCPPSTAPVPPSVGPSAVLNNYLMFCAHDWVVTSVVWSETDSRFIATGSLDRHVKFWDLQAPFSPIQQTRWTAVRTLAWPLHFPGVFAAVDCSCYARSNMRSVHFFFTSGHDVKNCTLPITHHSGTTWSASYNPWRNCVVSADSAGEVVGTVCPVLDPHTDRSFFRFPVYTVDLRPCKSHNPMETSDPNCVPHSSTTSKQHTVTIDREKKAASIIEPTRNQGSSVPTNQNSALSHDLGGIDHGAQNTSLNCEEGQNGCMSVTSQKSKKGAGSDVQESSRDVLPQEKSHTGALLLQPQDDSTSFSQEKQNSTNMESLVHQDQAGSQKQGQQKSETLVGDHPWVEEDDWAVPLSGCSDQEYHRTGSESDGPTQPVKGKPSHTNAANMQSHGPLGLSQNLPGNIPVLSNGTTISDDSQGSLQQKSDCETQDNSIPAGDLGAEVKKQTKEPLETGLQNYTDLVGKYELVFKDTDLTCLEENSTNPEFLRLRKLDSMKDSRPDRTAVEAVHKVAWNPNPGCHIWLLSAGHAGIARVHCIQGLQKTSTKR</sequence>
<dbReference type="SUPFAM" id="SSF57667">
    <property type="entry name" value="beta-beta-alpha zinc fingers"/>
    <property type="match status" value="2"/>
</dbReference>
<evidence type="ECO:0000256" key="8">
    <source>
        <dbReference type="SAM" id="MobiDB-lite"/>
    </source>
</evidence>
<evidence type="ECO:0000256" key="6">
    <source>
        <dbReference type="PROSITE-ProRule" id="PRU00042"/>
    </source>
</evidence>
<evidence type="ECO:0000256" key="3">
    <source>
        <dbReference type="ARBA" id="ARBA00022737"/>
    </source>
</evidence>
<evidence type="ECO:0000256" key="5">
    <source>
        <dbReference type="ARBA" id="ARBA00023242"/>
    </source>
</evidence>
<proteinExistence type="predicted"/>
<evidence type="ECO:0000256" key="2">
    <source>
        <dbReference type="ARBA" id="ARBA00022574"/>
    </source>
</evidence>
<dbReference type="InterPro" id="IPR013087">
    <property type="entry name" value="Znf_C2H2_type"/>
</dbReference>
<feature type="compositionally biased region" description="Polar residues" evidence="8">
    <location>
        <begin position="928"/>
        <end position="943"/>
    </location>
</feature>
<dbReference type="SUPFAM" id="SSF50978">
    <property type="entry name" value="WD40 repeat-like"/>
    <property type="match status" value="1"/>
</dbReference>
<feature type="domain" description="C2H2-type" evidence="9">
    <location>
        <begin position="88"/>
        <end position="116"/>
    </location>
</feature>
<name>A0A8J9Z664_BRALA</name>
<feature type="compositionally biased region" description="Low complexity" evidence="8">
    <location>
        <begin position="1029"/>
        <end position="1042"/>
    </location>
</feature>
<dbReference type="InterPro" id="IPR015943">
    <property type="entry name" value="WD40/YVTN_repeat-like_dom_sf"/>
</dbReference>
<dbReference type="PROSITE" id="PS50082">
    <property type="entry name" value="WD_REPEATS_2"/>
    <property type="match status" value="2"/>
</dbReference>
<keyword evidence="6" id="KW-0479">Metal-binding</keyword>
<feature type="region of interest" description="Disordered" evidence="8">
    <location>
        <begin position="895"/>
        <end position="1045"/>
    </location>
</feature>
<keyword evidence="5" id="KW-0539">Nucleus</keyword>
<evidence type="ECO:0000313" key="10">
    <source>
        <dbReference type="EMBL" id="CAH1248447.1"/>
    </source>
</evidence>
<dbReference type="AlphaFoldDB" id="A0A8J9Z664"/>
<dbReference type="OrthoDB" id="4703at2759"/>
<keyword evidence="3" id="KW-0677">Repeat</keyword>
<dbReference type="GO" id="GO:0000127">
    <property type="term" value="C:transcription factor TFIIIC complex"/>
    <property type="evidence" value="ECO:0007669"/>
    <property type="project" value="TreeGrafter"/>
</dbReference>
<dbReference type="InterPro" id="IPR052416">
    <property type="entry name" value="GTF3C_component"/>
</dbReference>
<comment type="subcellular location">
    <subcellularLocation>
        <location evidence="1">Nucleus</location>
    </subcellularLocation>
</comment>